<accession>A0A1C1A9I0</accession>
<dbReference type="EMBL" id="LYPC01000001">
    <property type="protein sequence ID" value="OCT17247.1"/>
    <property type="molecule type" value="Genomic_DNA"/>
</dbReference>
<dbReference type="InterPro" id="IPR009061">
    <property type="entry name" value="DNA-bd_dom_put_sf"/>
</dbReference>
<evidence type="ECO:0000256" key="1">
    <source>
        <dbReference type="ARBA" id="ARBA00023125"/>
    </source>
</evidence>
<dbReference type="Gene3D" id="1.10.1660.10">
    <property type="match status" value="1"/>
</dbReference>
<dbReference type="Proteomes" id="UP000093309">
    <property type="component" value="Unassembled WGS sequence"/>
</dbReference>
<evidence type="ECO:0000313" key="3">
    <source>
        <dbReference type="EMBL" id="OCT17247.1"/>
    </source>
</evidence>
<dbReference type="GO" id="GO:0003700">
    <property type="term" value="F:DNA-binding transcription factor activity"/>
    <property type="evidence" value="ECO:0007669"/>
    <property type="project" value="InterPro"/>
</dbReference>
<dbReference type="AlphaFoldDB" id="A0A1C1A9I0"/>
<dbReference type="InterPro" id="IPR047057">
    <property type="entry name" value="MerR_fam"/>
</dbReference>
<dbReference type="SUPFAM" id="SSF46955">
    <property type="entry name" value="Putative DNA-binding domain"/>
    <property type="match status" value="1"/>
</dbReference>
<dbReference type="Pfam" id="PF13411">
    <property type="entry name" value="MerR_1"/>
    <property type="match status" value="1"/>
</dbReference>
<dbReference type="PRINTS" id="PR00040">
    <property type="entry name" value="HTHMERR"/>
</dbReference>
<protein>
    <recommendedName>
        <fullName evidence="2">HTH merR-type domain-containing protein</fullName>
    </recommendedName>
</protein>
<dbReference type="RefSeq" id="WP_065850192.1">
    <property type="nucleotide sequence ID" value="NZ_LYPC01000001.1"/>
</dbReference>
<reference evidence="4" key="1">
    <citation type="submission" date="2016-05" db="EMBL/GenBank/DDBJ databases">
        <title>Paenibacillus oryzae. sp. nov., isolated from the rice root.</title>
        <authorList>
            <person name="Zhang J."/>
            <person name="Zhang X."/>
        </authorList>
    </citation>
    <scope>NUCLEOTIDE SEQUENCE [LARGE SCALE GENOMIC DNA]</scope>
    <source>
        <strain evidence="4">KCTC13222</strain>
    </source>
</reference>
<dbReference type="STRING" id="512399.A8709_27330"/>
<dbReference type="InterPro" id="IPR000551">
    <property type="entry name" value="MerR-type_HTH_dom"/>
</dbReference>
<dbReference type="PROSITE" id="PS50937">
    <property type="entry name" value="HTH_MERR_2"/>
    <property type="match status" value="1"/>
</dbReference>
<sequence>MDQRYYHTNEFAKMSSVTVRTLQYYDKKGILSPSEYTQAGYRLYSNEDLVKMQHILALKYLGFSLSQIKILIQKGPLQFSAALQTQKDMLLEKRAQLDSIILTIEETQNMEKSSPVDYHSIVKIMEVMQMALKPEWVNKYLTPDERKMMRNLAVHSYSQEALRKLADQEFVEESFLQYTQFRAELKQLVEAKADPGSQEAQNLARSLTELNARRSQGDPEILKGMKQAWLSFNEMPSDMKPQMYTLSMEEREFIKQVYIMMYKQSSEY</sequence>
<feature type="domain" description="HTH merR-type" evidence="2">
    <location>
        <begin position="5"/>
        <end position="74"/>
    </location>
</feature>
<evidence type="ECO:0000259" key="2">
    <source>
        <dbReference type="PROSITE" id="PS50937"/>
    </source>
</evidence>
<keyword evidence="4" id="KW-1185">Reference proteome</keyword>
<proteinExistence type="predicted"/>
<dbReference type="SMART" id="SM00422">
    <property type="entry name" value="HTH_MERR"/>
    <property type="match status" value="1"/>
</dbReference>
<gene>
    <name evidence="3" type="ORF">A8709_27330</name>
</gene>
<dbReference type="GO" id="GO:0003677">
    <property type="term" value="F:DNA binding"/>
    <property type="evidence" value="ECO:0007669"/>
    <property type="project" value="UniProtKB-KW"/>
</dbReference>
<organism evidence="3 4">
    <name type="scientific">Paenibacillus pectinilyticus</name>
    <dbReference type="NCBI Taxonomy" id="512399"/>
    <lineage>
        <taxon>Bacteria</taxon>
        <taxon>Bacillati</taxon>
        <taxon>Bacillota</taxon>
        <taxon>Bacilli</taxon>
        <taxon>Bacillales</taxon>
        <taxon>Paenibacillaceae</taxon>
        <taxon>Paenibacillus</taxon>
    </lineage>
</organism>
<evidence type="ECO:0000313" key="4">
    <source>
        <dbReference type="Proteomes" id="UP000093309"/>
    </source>
</evidence>
<dbReference type="PANTHER" id="PTHR30204">
    <property type="entry name" value="REDOX-CYCLING DRUG-SENSING TRANSCRIPTIONAL ACTIVATOR SOXR"/>
    <property type="match status" value="1"/>
</dbReference>
<dbReference type="PANTHER" id="PTHR30204:SF96">
    <property type="entry name" value="CHROMOSOME-ANCHORING PROTEIN RACA"/>
    <property type="match status" value="1"/>
</dbReference>
<dbReference type="CDD" id="cd01106">
    <property type="entry name" value="HTH_TipAL-Mta"/>
    <property type="match status" value="1"/>
</dbReference>
<comment type="caution">
    <text evidence="3">The sequence shown here is derived from an EMBL/GenBank/DDBJ whole genome shotgun (WGS) entry which is preliminary data.</text>
</comment>
<keyword evidence="1" id="KW-0238">DNA-binding</keyword>
<name>A0A1C1A9I0_9BACL</name>